<dbReference type="Proteomes" id="UP000001646">
    <property type="component" value="Chromosome 2"/>
</dbReference>
<keyword evidence="7" id="KW-1185">Reference proteome</keyword>
<evidence type="ECO:0000256" key="2">
    <source>
        <dbReference type="ARBA" id="ARBA00022692"/>
    </source>
</evidence>
<accession>A0A803SWG6</accession>
<keyword evidence="2 5" id="KW-0812">Transmembrane</keyword>
<name>A0A803SWG6_ANOCA</name>
<dbReference type="CDD" id="cd20254">
    <property type="entry name" value="CASIMO1_SMIM5"/>
    <property type="match status" value="1"/>
</dbReference>
<protein>
    <submittedName>
        <fullName evidence="6">Uncharacterized protein</fullName>
    </submittedName>
</protein>
<dbReference type="Ensembl" id="ENSACAT00000057963.1">
    <property type="protein sequence ID" value="ENSACAP00000027306.1"/>
    <property type="gene ID" value="ENSACAG00000039759.1"/>
</dbReference>
<evidence type="ECO:0000313" key="7">
    <source>
        <dbReference type="Proteomes" id="UP000001646"/>
    </source>
</evidence>
<dbReference type="PANTHER" id="PTHR37344:SF1">
    <property type="entry name" value="SMALL INTEGRAL MEMBRANE PROTEIN 5"/>
    <property type="match status" value="1"/>
</dbReference>
<dbReference type="GeneTree" id="ENSGT00940000170136"/>
<reference evidence="6 7" key="1">
    <citation type="submission" date="2009-12" db="EMBL/GenBank/DDBJ databases">
        <title>The Genome Sequence of Anolis carolinensis (Green Anole Lizard).</title>
        <authorList>
            <consortium name="The Genome Sequencing Platform"/>
            <person name="Di Palma F."/>
            <person name="Alfoldi J."/>
            <person name="Heiman D."/>
            <person name="Young S."/>
            <person name="Grabherr M."/>
            <person name="Johnson J."/>
            <person name="Lander E.S."/>
            <person name="Lindblad-Toh K."/>
        </authorList>
    </citation>
    <scope>NUCLEOTIDE SEQUENCE [LARGE SCALE GENOMIC DNA]</scope>
    <source>
        <strain evidence="6 7">JBL SC #1</strain>
    </source>
</reference>
<evidence type="ECO:0000256" key="5">
    <source>
        <dbReference type="SAM" id="Phobius"/>
    </source>
</evidence>
<dbReference type="InterPro" id="IPR031671">
    <property type="entry name" value="SMIM5/18/22"/>
</dbReference>
<organism evidence="6 7">
    <name type="scientific">Anolis carolinensis</name>
    <name type="common">Green anole</name>
    <name type="synonym">American chameleon</name>
    <dbReference type="NCBI Taxonomy" id="28377"/>
    <lineage>
        <taxon>Eukaryota</taxon>
        <taxon>Metazoa</taxon>
        <taxon>Chordata</taxon>
        <taxon>Craniata</taxon>
        <taxon>Vertebrata</taxon>
        <taxon>Euteleostomi</taxon>
        <taxon>Lepidosauria</taxon>
        <taxon>Squamata</taxon>
        <taxon>Bifurcata</taxon>
        <taxon>Unidentata</taxon>
        <taxon>Episquamata</taxon>
        <taxon>Toxicofera</taxon>
        <taxon>Iguania</taxon>
        <taxon>Dactyloidae</taxon>
        <taxon>Anolis</taxon>
    </lineage>
</organism>
<dbReference type="Pfam" id="PF15831">
    <property type="entry name" value="SMIM5_18_22"/>
    <property type="match status" value="1"/>
</dbReference>
<keyword evidence="3 5" id="KW-1133">Transmembrane helix</keyword>
<dbReference type="GO" id="GO:0016020">
    <property type="term" value="C:membrane"/>
    <property type="evidence" value="ECO:0007669"/>
    <property type="project" value="UniProtKB-SubCell"/>
</dbReference>
<reference evidence="6" key="2">
    <citation type="submission" date="2025-08" db="UniProtKB">
        <authorList>
            <consortium name="Ensembl"/>
        </authorList>
    </citation>
    <scope>IDENTIFICATION</scope>
</reference>
<evidence type="ECO:0000256" key="1">
    <source>
        <dbReference type="ARBA" id="ARBA00004167"/>
    </source>
</evidence>
<dbReference type="AlphaFoldDB" id="A0A803SWG6"/>
<dbReference type="PANTHER" id="PTHR37344">
    <property type="entry name" value="SMALL INTEGRAL MEMBRANE PROTEIN 5"/>
    <property type="match status" value="1"/>
</dbReference>
<sequence length="67" mass="8046">MSYKDFQNELYAIGNKLWLKLQRLPKAEPVEIVCFSVIILFIGKYIFSICLQLTRLIRWDYFVLQSQ</sequence>
<feature type="transmembrane region" description="Helical" evidence="5">
    <location>
        <begin position="30"/>
        <end position="51"/>
    </location>
</feature>
<proteinExistence type="predicted"/>
<dbReference type="FunCoup" id="A0A803SWG6">
    <property type="interactions" value="5"/>
</dbReference>
<keyword evidence="4 5" id="KW-0472">Membrane</keyword>
<dbReference type="InParanoid" id="A0A803SWG6"/>
<evidence type="ECO:0000313" key="6">
    <source>
        <dbReference type="Ensembl" id="ENSACAP00000027306.1"/>
    </source>
</evidence>
<reference evidence="6" key="3">
    <citation type="submission" date="2025-09" db="UniProtKB">
        <authorList>
            <consortium name="Ensembl"/>
        </authorList>
    </citation>
    <scope>IDENTIFICATION</scope>
</reference>
<dbReference type="InterPro" id="IPR047133">
    <property type="entry name" value="SMIM5"/>
</dbReference>
<evidence type="ECO:0000256" key="4">
    <source>
        <dbReference type="ARBA" id="ARBA00023136"/>
    </source>
</evidence>
<comment type="subcellular location">
    <subcellularLocation>
        <location evidence="1">Membrane</location>
        <topology evidence="1">Single-pass membrane protein</topology>
    </subcellularLocation>
</comment>
<evidence type="ECO:0000256" key="3">
    <source>
        <dbReference type="ARBA" id="ARBA00022989"/>
    </source>
</evidence>